<dbReference type="Proteomes" id="UP000824120">
    <property type="component" value="Chromosome 7"/>
</dbReference>
<dbReference type="PANTHER" id="PTHR46238:SF8">
    <property type="entry name" value="ENDONUCLEASE_EXONUCLEASE_PHOSPHATASE DOMAIN-CONTAINING PROTEIN"/>
    <property type="match status" value="1"/>
</dbReference>
<dbReference type="OrthoDB" id="1305822at2759"/>
<evidence type="ECO:0000313" key="2">
    <source>
        <dbReference type="Proteomes" id="UP000824120"/>
    </source>
</evidence>
<dbReference type="EMBL" id="JACXVP010000007">
    <property type="protein sequence ID" value="KAG5594597.1"/>
    <property type="molecule type" value="Genomic_DNA"/>
</dbReference>
<protein>
    <submittedName>
        <fullName evidence="1">Uncharacterized protein</fullName>
    </submittedName>
</protein>
<sequence length="293" mass="33698">MPNWSSINIIGEIPRCIHYNKFVNSQDHAKAKTKYLECKFSDVMHEANVEVRLYTQAIQKRGSFKYLGSIFQGNGEIEEDLLTILLASGVSCDKNVPPKLKWKVYRVVVRLAMLYGPECWSVKNSNLPKMKVAEMRMRDEIKNEDIQDKVEMVRARDEEIHGCPSAKCQLTKDMTFDRKASRRTQIRVEGIDIYMERCDLINPHPGKKLGRELEKSLKTTCEEFIMSVTKLVVEPLLSFVTKHWAKNWEMRNSNGREEHPQPIAIIEGRRKQVSSGGGGAASLDTTLRRGIRW</sequence>
<evidence type="ECO:0000313" key="1">
    <source>
        <dbReference type="EMBL" id="KAG5594597.1"/>
    </source>
</evidence>
<gene>
    <name evidence="1" type="ORF">H5410_035829</name>
</gene>
<keyword evidence="2" id="KW-1185">Reference proteome</keyword>
<accession>A0A9J5Y301</accession>
<reference evidence="1 2" key="1">
    <citation type="submission" date="2020-09" db="EMBL/GenBank/DDBJ databases">
        <title>De no assembly of potato wild relative species, Solanum commersonii.</title>
        <authorList>
            <person name="Cho K."/>
        </authorList>
    </citation>
    <scope>NUCLEOTIDE SEQUENCE [LARGE SCALE GENOMIC DNA]</scope>
    <source>
        <strain evidence="1">LZ3.2</strain>
        <tissue evidence="1">Leaf</tissue>
    </source>
</reference>
<dbReference type="PANTHER" id="PTHR46238">
    <property type="entry name" value="REVERSE TRANSCRIPTASE DOMAIN-CONTAINING PROTEIN"/>
    <property type="match status" value="1"/>
</dbReference>
<name>A0A9J5Y301_SOLCO</name>
<comment type="caution">
    <text evidence="1">The sequence shown here is derived from an EMBL/GenBank/DDBJ whole genome shotgun (WGS) entry which is preliminary data.</text>
</comment>
<dbReference type="AlphaFoldDB" id="A0A9J5Y301"/>
<organism evidence="1 2">
    <name type="scientific">Solanum commersonii</name>
    <name type="common">Commerson's wild potato</name>
    <name type="synonym">Commerson's nightshade</name>
    <dbReference type="NCBI Taxonomy" id="4109"/>
    <lineage>
        <taxon>Eukaryota</taxon>
        <taxon>Viridiplantae</taxon>
        <taxon>Streptophyta</taxon>
        <taxon>Embryophyta</taxon>
        <taxon>Tracheophyta</taxon>
        <taxon>Spermatophyta</taxon>
        <taxon>Magnoliopsida</taxon>
        <taxon>eudicotyledons</taxon>
        <taxon>Gunneridae</taxon>
        <taxon>Pentapetalae</taxon>
        <taxon>asterids</taxon>
        <taxon>lamiids</taxon>
        <taxon>Solanales</taxon>
        <taxon>Solanaceae</taxon>
        <taxon>Solanoideae</taxon>
        <taxon>Solaneae</taxon>
        <taxon>Solanum</taxon>
    </lineage>
</organism>
<proteinExistence type="predicted"/>